<dbReference type="KEGG" id="ehx:EMIHUDRAFT_456050"/>
<dbReference type="PROSITE" id="PS51273">
    <property type="entry name" value="GATASE_TYPE_1"/>
    <property type="match status" value="1"/>
</dbReference>
<protein>
    <recommendedName>
        <fullName evidence="3">Phosphoribosylformylglycinamidine synthase</fullName>
    </recommendedName>
</protein>
<dbReference type="STRING" id="2903.R1F113"/>
<dbReference type="Proteomes" id="UP000013827">
    <property type="component" value="Unassembled WGS sequence"/>
</dbReference>
<dbReference type="GeneID" id="17277842"/>
<reference evidence="2" key="1">
    <citation type="journal article" date="2013" name="Nature">
        <title>Pan genome of the phytoplankton Emiliania underpins its global distribution.</title>
        <authorList>
            <person name="Read B.A."/>
            <person name="Kegel J."/>
            <person name="Klute M.J."/>
            <person name="Kuo A."/>
            <person name="Lefebvre S.C."/>
            <person name="Maumus F."/>
            <person name="Mayer C."/>
            <person name="Miller J."/>
            <person name="Monier A."/>
            <person name="Salamov A."/>
            <person name="Young J."/>
            <person name="Aguilar M."/>
            <person name="Claverie J.M."/>
            <person name="Frickenhaus S."/>
            <person name="Gonzalez K."/>
            <person name="Herman E.K."/>
            <person name="Lin Y.C."/>
            <person name="Napier J."/>
            <person name="Ogata H."/>
            <person name="Sarno A.F."/>
            <person name="Shmutz J."/>
            <person name="Schroeder D."/>
            <person name="de Vargas C."/>
            <person name="Verret F."/>
            <person name="von Dassow P."/>
            <person name="Valentin K."/>
            <person name="Van de Peer Y."/>
            <person name="Wheeler G."/>
            <person name="Dacks J.B."/>
            <person name="Delwiche C.F."/>
            <person name="Dyhrman S.T."/>
            <person name="Glockner G."/>
            <person name="John U."/>
            <person name="Richards T."/>
            <person name="Worden A.Z."/>
            <person name="Zhang X."/>
            <person name="Grigoriev I.V."/>
            <person name="Allen A.E."/>
            <person name="Bidle K."/>
            <person name="Borodovsky M."/>
            <person name="Bowler C."/>
            <person name="Brownlee C."/>
            <person name="Cock J.M."/>
            <person name="Elias M."/>
            <person name="Gladyshev V.N."/>
            <person name="Groth M."/>
            <person name="Guda C."/>
            <person name="Hadaegh A."/>
            <person name="Iglesias-Rodriguez M.D."/>
            <person name="Jenkins J."/>
            <person name="Jones B.M."/>
            <person name="Lawson T."/>
            <person name="Leese F."/>
            <person name="Lindquist E."/>
            <person name="Lobanov A."/>
            <person name="Lomsadze A."/>
            <person name="Malik S.B."/>
            <person name="Marsh M.E."/>
            <person name="Mackinder L."/>
            <person name="Mock T."/>
            <person name="Mueller-Roeber B."/>
            <person name="Pagarete A."/>
            <person name="Parker M."/>
            <person name="Probert I."/>
            <person name="Quesneville H."/>
            <person name="Raines C."/>
            <person name="Rensing S.A."/>
            <person name="Riano-Pachon D.M."/>
            <person name="Richier S."/>
            <person name="Rokitta S."/>
            <person name="Shiraiwa Y."/>
            <person name="Soanes D.M."/>
            <person name="van der Giezen M."/>
            <person name="Wahlund T.M."/>
            <person name="Williams B."/>
            <person name="Wilson W."/>
            <person name="Wolfe G."/>
            <person name="Wurch L.L."/>
        </authorList>
    </citation>
    <scope>NUCLEOTIDE SEQUENCE</scope>
</reference>
<accession>A0A0D3K9Y5</accession>
<dbReference type="Pfam" id="PF13507">
    <property type="entry name" value="GATase_5"/>
    <property type="match status" value="1"/>
</dbReference>
<dbReference type="InterPro" id="IPR036676">
    <property type="entry name" value="PurM-like_C_sf"/>
</dbReference>
<dbReference type="eggNOG" id="KOG1907">
    <property type="taxonomic scope" value="Eukaryota"/>
</dbReference>
<evidence type="ECO:0000313" key="2">
    <source>
        <dbReference type="Proteomes" id="UP000013827"/>
    </source>
</evidence>
<dbReference type="SUPFAM" id="SSF52317">
    <property type="entry name" value="Class I glutamine amidotransferase-like"/>
    <property type="match status" value="1"/>
</dbReference>
<dbReference type="HOGENOM" id="CLU_001031_4_0_1"/>
<dbReference type="EnsemblProtists" id="EOD32570">
    <property type="protein sequence ID" value="EOD32570"/>
    <property type="gene ID" value="EMIHUDRAFT_456050"/>
</dbReference>
<dbReference type="PANTHER" id="PTHR10099:SF1">
    <property type="entry name" value="PHOSPHORIBOSYLFORMYLGLYCINAMIDINE SYNTHASE"/>
    <property type="match status" value="1"/>
</dbReference>
<dbReference type="RefSeq" id="XP_005784999.1">
    <property type="nucleotide sequence ID" value="XM_005784942.1"/>
</dbReference>
<dbReference type="GO" id="GO:0004642">
    <property type="term" value="F:phosphoribosylformylglycinamidine synthase activity"/>
    <property type="evidence" value="ECO:0007669"/>
    <property type="project" value="TreeGrafter"/>
</dbReference>
<dbReference type="PANTHER" id="PTHR10099">
    <property type="entry name" value="PHOSPHORIBOSYLFORMYLGLYCINAMIDINE SYNTHASE"/>
    <property type="match status" value="1"/>
</dbReference>
<sequence length="402" mass="42540">MAFSGDRSLSLDVPAAGASPLAPLFAEEVGLLLEVAPADEAAVLAAYAAAGVPCARVGSTKPRGTPVEVSVGGAELLRAGVSELRDAWESGSFELEKLQCAPACVAQEQAGLAKRHAPQWSLSFTPAPTALPANDKRPRVAVLRQEGTNGDREMAAALHAAGCAPWDVSMSDLAGGAVALDAFRGVIFCGGFSYADVLDSAKGWAATIKFDERLSAQFEAFRNRPDAFSLGVCNGCQLMALLGWVPGGEPIPEAEQPRFVHNSSGRFESRWSAVKVAPSPAVLLQGMEGSSLGVWVAHGEGRAHFPREDSLQAVLKGSQAPLRYINDACEVTQEYPHNPNGSPEGIAALCSPDGRHLAMMPHPERCFVKWQCPWAPPEWEANASAPWLRLFQNAAAFCASTQ</sequence>
<dbReference type="AlphaFoldDB" id="A0A0D3K9Y5"/>
<reference evidence="1" key="2">
    <citation type="submission" date="2024-10" db="UniProtKB">
        <authorList>
            <consortium name="EnsemblProtists"/>
        </authorList>
    </citation>
    <scope>IDENTIFICATION</scope>
</reference>
<dbReference type="Gene3D" id="3.90.650.10">
    <property type="entry name" value="PurM-like C-terminal domain"/>
    <property type="match status" value="1"/>
</dbReference>
<name>A0A0D3K9Y5_EMIH1</name>
<evidence type="ECO:0008006" key="3">
    <source>
        <dbReference type="Google" id="ProtNLM"/>
    </source>
</evidence>
<dbReference type="SUPFAM" id="SSF56042">
    <property type="entry name" value="PurM C-terminal domain-like"/>
    <property type="match status" value="1"/>
</dbReference>
<dbReference type="InterPro" id="IPR029062">
    <property type="entry name" value="Class_I_gatase-like"/>
</dbReference>
<organism evidence="1 2">
    <name type="scientific">Emiliania huxleyi (strain CCMP1516)</name>
    <dbReference type="NCBI Taxonomy" id="280463"/>
    <lineage>
        <taxon>Eukaryota</taxon>
        <taxon>Haptista</taxon>
        <taxon>Haptophyta</taxon>
        <taxon>Prymnesiophyceae</taxon>
        <taxon>Isochrysidales</taxon>
        <taxon>Noelaerhabdaceae</taxon>
        <taxon>Emiliania</taxon>
    </lineage>
</organism>
<dbReference type="PaxDb" id="2903-EOD32570"/>
<dbReference type="GO" id="GO:0005737">
    <property type="term" value="C:cytoplasm"/>
    <property type="evidence" value="ECO:0007669"/>
    <property type="project" value="TreeGrafter"/>
</dbReference>
<keyword evidence="2" id="KW-1185">Reference proteome</keyword>
<dbReference type="CDD" id="cd01740">
    <property type="entry name" value="GATase1_FGAR_AT"/>
    <property type="match status" value="1"/>
</dbReference>
<dbReference type="GO" id="GO:0006164">
    <property type="term" value="P:purine nucleotide biosynthetic process"/>
    <property type="evidence" value="ECO:0007669"/>
    <property type="project" value="TreeGrafter"/>
</dbReference>
<proteinExistence type="predicted"/>
<dbReference type="SMART" id="SM01211">
    <property type="entry name" value="GATase_5"/>
    <property type="match status" value="1"/>
</dbReference>
<dbReference type="Gene3D" id="3.40.50.880">
    <property type="match status" value="1"/>
</dbReference>
<evidence type="ECO:0000313" key="1">
    <source>
        <dbReference type="EnsemblProtists" id="EOD32570"/>
    </source>
</evidence>